<feature type="domain" description="2-oxoacid dehydrogenase acyltransferase catalytic" evidence="1">
    <location>
        <begin position="74"/>
        <end position="174"/>
    </location>
</feature>
<dbReference type="SUPFAM" id="SSF52777">
    <property type="entry name" value="CoA-dependent acyltransferases"/>
    <property type="match status" value="1"/>
</dbReference>
<evidence type="ECO:0000313" key="2">
    <source>
        <dbReference type="EMBL" id="CAG2256284.1"/>
    </source>
</evidence>
<dbReference type="OrthoDB" id="537444at2759"/>
<reference evidence="2" key="1">
    <citation type="submission" date="2021-03" db="EMBL/GenBank/DDBJ databases">
        <authorList>
            <person name="Bekaert M."/>
        </authorList>
    </citation>
    <scope>NUCLEOTIDE SEQUENCE</scope>
</reference>
<accession>A0A8S3VJ54</accession>
<dbReference type="PANTHER" id="PTHR23151:SF90">
    <property type="entry name" value="DIHYDROLIPOYLLYSINE-RESIDUE ACETYLTRANSFERASE COMPONENT OF PYRUVATE DEHYDROGENASE COMPLEX, MITOCHONDRIAL-RELATED"/>
    <property type="match status" value="1"/>
</dbReference>
<dbReference type="InterPro" id="IPR045257">
    <property type="entry name" value="E2/Pdx1"/>
</dbReference>
<evidence type="ECO:0000313" key="3">
    <source>
        <dbReference type="Proteomes" id="UP000683360"/>
    </source>
</evidence>
<name>A0A8S3VJ54_MYTED</name>
<dbReference type="PANTHER" id="PTHR23151">
    <property type="entry name" value="DIHYDROLIPOAMIDE ACETYL/SUCCINYL-TRANSFERASE-RELATED"/>
    <property type="match status" value="1"/>
</dbReference>
<sequence>MVYQILDGISNSGWYIKYWMVYQILDGISNGISNSGLINKITDGISNTGFYIKYLMVYQILDGISNTGWYIKYWMDLAVRAREGKLQLHEFQGGTFTISNLGMFGISEFTAVINPPQTAIMAIGSSRLVAGQDGQPQTNMTVTVSYDSRAIDETNASQFLEVFKEVMESPSLMIVGSSLSSTLNVAGSY</sequence>
<dbReference type="InterPro" id="IPR023213">
    <property type="entry name" value="CAT-like_dom_sf"/>
</dbReference>
<protein>
    <recommendedName>
        <fullName evidence="1">2-oxoacid dehydrogenase acyltransferase catalytic domain-containing protein</fullName>
    </recommendedName>
</protein>
<dbReference type="GO" id="GO:0045254">
    <property type="term" value="C:pyruvate dehydrogenase complex"/>
    <property type="evidence" value="ECO:0007669"/>
    <property type="project" value="InterPro"/>
</dbReference>
<dbReference type="Gene3D" id="3.30.559.10">
    <property type="entry name" value="Chloramphenicol acetyltransferase-like domain"/>
    <property type="match status" value="1"/>
</dbReference>
<dbReference type="Proteomes" id="UP000683360">
    <property type="component" value="Unassembled WGS sequence"/>
</dbReference>
<organism evidence="2 3">
    <name type="scientific">Mytilus edulis</name>
    <name type="common">Blue mussel</name>
    <dbReference type="NCBI Taxonomy" id="6550"/>
    <lineage>
        <taxon>Eukaryota</taxon>
        <taxon>Metazoa</taxon>
        <taxon>Spiralia</taxon>
        <taxon>Lophotrochozoa</taxon>
        <taxon>Mollusca</taxon>
        <taxon>Bivalvia</taxon>
        <taxon>Autobranchia</taxon>
        <taxon>Pteriomorphia</taxon>
        <taxon>Mytilida</taxon>
        <taxon>Mytiloidea</taxon>
        <taxon>Mytilidae</taxon>
        <taxon>Mytilinae</taxon>
        <taxon>Mytilus</taxon>
    </lineage>
</organism>
<dbReference type="GO" id="GO:0005739">
    <property type="term" value="C:mitochondrion"/>
    <property type="evidence" value="ECO:0007669"/>
    <property type="project" value="TreeGrafter"/>
</dbReference>
<gene>
    <name evidence="2" type="ORF">MEDL_67632</name>
</gene>
<dbReference type="AlphaFoldDB" id="A0A8S3VJ54"/>
<comment type="caution">
    <text evidence="2">The sequence shown here is derived from an EMBL/GenBank/DDBJ whole genome shotgun (WGS) entry which is preliminary data.</text>
</comment>
<dbReference type="InterPro" id="IPR001078">
    <property type="entry name" value="2-oxoacid_DH_actylTfrase"/>
</dbReference>
<dbReference type="GO" id="GO:0006086">
    <property type="term" value="P:pyruvate decarboxylation to acetyl-CoA"/>
    <property type="evidence" value="ECO:0007669"/>
    <property type="project" value="InterPro"/>
</dbReference>
<dbReference type="GO" id="GO:0016746">
    <property type="term" value="F:acyltransferase activity"/>
    <property type="evidence" value="ECO:0007669"/>
    <property type="project" value="InterPro"/>
</dbReference>
<evidence type="ECO:0000259" key="1">
    <source>
        <dbReference type="Pfam" id="PF00198"/>
    </source>
</evidence>
<dbReference type="Pfam" id="PF00198">
    <property type="entry name" value="2-oxoacid_dh"/>
    <property type="match status" value="1"/>
</dbReference>
<dbReference type="EMBL" id="CAJPWZ010003298">
    <property type="protein sequence ID" value="CAG2256284.1"/>
    <property type="molecule type" value="Genomic_DNA"/>
</dbReference>
<proteinExistence type="predicted"/>
<keyword evidence="3" id="KW-1185">Reference proteome</keyword>